<dbReference type="PANTHER" id="PTHR48040:SF35">
    <property type="entry name" value="ABC TRANSPORTER G FAMILY MEMBER 39-LIKE"/>
    <property type="match status" value="1"/>
</dbReference>
<reference evidence="1" key="1">
    <citation type="journal article" date="2023" name="Plant J.">
        <title>Genome sequences and population genomics provide insights into the demographic history, inbreeding, and mutation load of two 'living fossil' tree species of Dipteronia.</title>
        <authorList>
            <person name="Feng Y."/>
            <person name="Comes H.P."/>
            <person name="Chen J."/>
            <person name="Zhu S."/>
            <person name="Lu R."/>
            <person name="Zhang X."/>
            <person name="Li P."/>
            <person name="Qiu J."/>
            <person name="Olsen K.M."/>
            <person name="Qiu Y."/>
        </authorList>
    </citation>
    <scope>NUCLEOTIDE SEQUENCE</scope>
    <source>
        <strain evidence="1">KIB01</strain>
    </source>
</reference>
<proteinExistence type="predicted"/>
<dbReference type="AlphaFoldDB" id="A0AAD9X2B2"/>
<gene>
    <name evidence="1" type="ORF">Ddye_011320</name>
</gene>
<dbReference type="EMBL" id="JANJYI010000004">
    <property type="protein sequence ID" value="KAK2651464.1"/>
    <property type="molecule type" value="Genomic_DNA"/>
</dbReference>
<keyword evidence="2" id="KW-1185">Reference proteome</keyword>
<organism evidence="1 2">
    <name type="scientific">Dipteronia dyeriana</name>
    <dbReference type="NCBI Taxonomy" id="168575"/>
    <lineage>
        <taxon>Eukaryota</taxon>
        <taxon>Viridiplantae</taxon>
        <taxon>Streptophyta</taxon>
        <taxon>Embryophyta</taxon>
        <taxon>Tracheophyta</taxon>
        <taxon>Spermatophyta</taxon>
        <taxon>Magnoliopsida</taxon>
        <taxon>eudicotyledons</taxon>
        <taxon>Gunneridae</taxon>
        <taxon>Pentapetalae</taxon>
        <taxon>rosids</taxon>
        <taxon>malvids</taxon>
        <taxon>Sapindales</taxon>
        <taxon>Sapindaceae</taxon>
        <taxon>Hippocastanoideae</taxon>
        <taxon>Acereae</taxon>
        <taxon>Dipteronia</taxon>
    </lineage>
</organism>
<name>A0AAD9X2B2_9ROSI</name>
<evidence type="ECO:0000313" key="1">
    <source>
        <dbReference type="EMBL" id="KAK2651464.1"/>
    </source>
</evidence>
<accession>A0AAD9X2B2</accession>
<dbReference type="PANTHER" id="PTHR48040">
    <property type="entry name" value="PLEIOTROPIC DRUG RESISTANCE PROTEIN 1-LIKE ISOFORM X1"/>
    <property type="match status" value="1"/>
</dbReference>
<evidence type="ECO:0000313" key="2">
    <source>
        <dbReference type="Proteomes" id="UP001280121"/>
    </source>
</evidence>
<comment type="caution">
    <text evidence="1">The sequence shown here is derived from an EMBL/GenBank/DDBJ whole genome shotgun (WGS) entry which is preliminary data.</text>
</comment>
<sequence>MDSGGHLYKASSGSLRVPISSSRWSNNSMGAFSRSSSREEDDKEALKWAALERLPTFDPLRKGIMTTLRGGANEIDVSNLELLERRKLIERLVNVEQVNNDDKYLFKLKNRFDGYGLDVKSLLWKWQGGSNASYFVKVIGSLFSHGSKTKQIFKEGLQVVLCRGDRIRLWQDIRQDGIPLSELFPRIYALADDNKDSVQDFGHWNNFMFKGQEAIIDKAVDEVKFRVA</sequence>
<protein>
    <submittedName>
        <fullName evidence="1">Uncharacterized protein</fullName>
    </submittedName>
</protein>
<dbReference type="Proteomes" id="UP001280121">
    <property type="component" value="Unassembled WGS sequence"/>
</dbReference>